<dbReference type="Pfam" id="PF01553">
    <property type="entry name" value="Acyltransferase"/>
    <property type="match status" value="1"/>
</dbReference>
<accession>A0A6C0IZU5</accession>
<feature type="domain" description="Phospholipid/glycerol acyltransferase" evidence="1">
    <location>
        <begin position="39"/>
        <end position="164"/>
    </location>
</feature>
<dbReference type="PANTHER" id="PTHR10983">
    <property type="entry name" value="1-ACYLGLYCEROL-3-PHOSPHATE ACYLTRANSFERASE-RELATED"/>
    <property type="match status" value="1"/>
</dbReference>
<dbReference type="InterPro" id="IPR002123">
    <property type="entry name" value="Plipid/glycerol_acylTrfase"/>
</dbReference>
<dbReference type="SUPFAM" id="SSF69593">
    <property type="entry name" value="Glycerol-3-phosphate (1)-acyltransferase"/>
    <property type="match status" value="1"/>
</dbReference>
<dbReference type="GO" id="GO:0016746">
    <property type="term" value="F:acyltransferase activity"/>
    <property type="evidence" value="ECO:0007669"/>
    <property type="project" value="InterPro"/>
</dbReference>
<protein>
    <recommendedName>
        <fullName evidence="1">Phospholipid/glycerol acyltransferase domain-containing protein</fullName>
    </recommendedName>
</protein>
<dbReference type="EMBL" id="MN740273">
    <property type="protein sequence ID" value="QHT97207.1"/>
    <property type="molecule type" value="Genomic_DNA"/>
</dbReference>
<evidence type="ECO:0000259" key="1">
    <source>
        <dbReference type="Pfam" id="PF01553"/>
    </source>
</evidence>
<dbReference type="PANTHER" id="PTHR10983:SF16">
    <property type="entry name" value="LYSOCARDIOLIPIN ACYLTRANSFERASE 1"/>
    <property type="match status" value="1"/>
</dbReference>
<proteinExistence type="predicted"/>
<dbReference type="AlphaFoldDB" id="A0A6C0IZU5"/>
<sequence length="241" mass="28933">MNIIRKKYFSNYLQWGNIVSKRIGFYNIVEIDDCKIDDTKNLIIMNHTSIIDNLIISKLFEKNNLNWNHIRTVSRLSSRKIQNKTLELHDSLLIDKNIQNDIKQIQEIRKKWSKKNNAQIILFPEGIIYQKSEYLKQKPIKILEKIYKYKNVLNPKNGILNLIYHYFKKDIKTIYDITTVFLDKDNKKINGELNILNHLASKNLLVKVKVEKYDIDKLADEEWIYNLWEKKDVWIKTQLHL</sequence>
<organism evidence="2">
    <name type="scientific">viral metagenome</name>
    <dbReference type="NCBI Taxonomy" id="1070528"/>
    <lineage>
        <taxon>unclassified sequences</taxon>
        <taxon>metagenomes</taxon>
        <taxon>organismal metagenomes</taxon>
    </lineage>
</organism>
<name>A0A6C0IZU5_9ZZZZ</name>
<evidence type="ECO:0000313" key="2">
    <source>
        <dbReference type="EMBL" id="QHT97207.1"/>
    </source>
</evidence>
<reference evidence="2" key="1">
    <citation type="journal article" date="2020" name="Nature">
        <title>Giant virus diversity and host interactions through global metagenomics.</title>
        <authorList>
            <person name="Schulz F."/>
            <person name="Roux S."/>
            <person name="Paez-Espino D."/>
            <person name="Jungbluth S."/>
            <person name="Walsh D.A."/>
            <person name="Denef V.J."/>
            <person name="McMahon K.D."/>
            <person name="Konstantinidis K.T."/>
            <person name="Eloe-Fadrosh E.A."/>
            <person name="Kyrpides N.C."/>
            <person name="Woyke T."/>
        </authorList>
    </citation>
    <scope>NUCLEOTIDE SEQUENCE</scope>
    <source>
        <strain evidence="2">GVMAG-M-3300025138-11</strain>
    </source>
</reference>
<dbReference type="GO" id="GO:0012505">
    <property type="term" value="C:endomembrane system"/>
    <property type="evidence" value="ECO:0007669"/>
    <property type="project" value="TreeGrafter"/>
</dbReference>